<proteinExistence type="predicted"/>
<dbReference type="Gene3D" id="1.20.5.170">
    <property type="match status" value="1"/>
</dbReference>
<feature type="coiled-coil region" evidence="1">
    <location>
        <begin position="357"/>
        <end position="426"/>
    </location>
</feature>
<dbReference type="AlphaFoldDB" id="A0A8B6DPS3"/>
<organism evidence="3 4">
    <name type="scientific">Mytilus galloprovincialis</name>
    <name type="common">Mediterranean mussel</name>
    <dbReference type="NCBI Taxonomy" id="29158"/>
    <lineage>
        <taxon>Eukaryota</taxon>
        <taxon>Metazoa</taxon>
        <taxon>Spiralia</taxon>
        <taxon>Lophotrochozoa</taxon>
        <taxon>Mollusca</taxon>
        <taxon>Bivalvia</taxon>
        <taxon>Autobranchia</taxon>
        <taxon>Pteriomorphia</taxon>
        <taxon>Mytilida</taxon>
        <taxon>Mytiloidea</taxon>
        <taxon>Mytilidae</taxon>
        <taxon>Mytilinae</taxon>
        <taxon>Mytilus</taxon>
    </lineage>
</organism>
<protein>
    <submittedName>
        <fullName evidence="3">Uncharacterized protein</fullName>
    </submittedName>
</protein>
<dbReference type="Proteomes" id="UP000596742">
    <property type="component" value="Unassembled WGS sequence"/>
</dbReference>
<accession>A0A8B6DPS3</accession>
<evidence type="ECO:0000313" key="4">
    <source>
        <dbReference type="Proteomes" id="UP000596742"/>
    </source>
</evidence>
<feature type="region of interest" description="Disordered" evidence="2">
    <location>
        <begin position="431"/>
        <end position="456"/>
    </location>
</feature>
<keyword evidence="4" id="KW-1185">Reference proteome</keyword>
<keyword evidence="1" id="KW-0175">Coiled coil</keyword>
<evidence type="ECO:0000313" key="3">
    <source>
        <dbReference type="EMBL" id="VDI22548.1"/>
    </source>
</evidence>
<name>A0A8B6DPS3_MYTGA</name>
<comment type="caution">
    <text evidence="3">The sequence shown here is derived from an EMBL/GenBank/DDBJ whole genome shotgun (WGS) entry which is preliminary data.</text>
</comment>
<evidence type="ECO:0000256" key="1">
    <source>
        <dbReference type="SAM" id="Coils"/>
    </source>
</evidence>
<reference evidence="3" key="1">
    <citation type="submission" date="2018-11" db="EMBL/GenBank/DDBJ databases">
        <authorList>
            <person name="Alioto T."/>
            <person name="Alioto T."/>
        </authorList>
    </citation>
    <scope>NUCLEOTIDE SEQUENCE</scope>
</reference>
<sequence>MELDQPNKRSTKISNTSNIINDYNLNIGKALTKKLKATQRARTLQYRYTSGGIVITADAVTFELFKMAAMAYYEGIKKEGVEVYIQPYQDKSGATVQYTAKIKKPKNPQYTVNIYTTQSKLLVNGKGSDIFTRVDAPKIQEIVVNEADRINLDVDLLNNQLQDQLKQLTDCSKRENISNNIICPKCTRPCRTKGTFCKTGNHWVHHSCQKLSAIEIEQVEGSDDTDTDYTCKLCDTPLKQVRGKESIEESLAETLLMEEVEIRKEQLQVDWQEQAQQCPKCEKSIERIGSDVCSTCNRQCHMQCMEYINEEPQCYICTAASRQDNQTDVELSPTQTVNMTMQQPAISQKEDTTTAHKDAKYSELRAKEIKLKKMEDQIKLREKAAQEANNNRTKLESRCQELEARNHELEHTVKTLVRRIESLEVQQVANGQVNEKQHHSPSETSNQNSRHDNNSNDMAEYFNQRFKRLHRKLTDVVFDCIDKTHRQHATGMRLLIEEKTSQNISVSHKTEEAKTISADYSPRTITNEDPTKLHGIPLIYSHPNKKAATGVCQQKSDNTQKIWNGTKKAHVQHPGPSAPLPPRQHYYVRRLESQIPPTHHPVNQQPLYNMATGAACGNNPFLVQSNPQRNNINQF</sequence>
<dbReference type="OrthoDB" id="6199549at2759"/>
<dbReference type="EMBL" id="UYJE01003801">
    <property type="protein sequence ID" value="VDI22548.1"/>
    <property type="molecule type" value="Genomic_DNA"/>
</dbReference>
<gene>
    <name evidence="3" type="ORF">MGAL_10B006236</name>
</gene>
<evidence type="ECO:0000256" key="2">
    <source>
        <dbReference type="SAM" id="MobiDB-lite"/>
    </source>
</evidence>